<evidence type="ECO:0000313" key="3">
    <source>
        <dbReference type="RefSeq" id="XP_056847305.1"/>
    </source>
</evidence>
<name>A0A9W3C6T9_RAPSA</name>
<proteinExistence type="predicted"/>
<keyword evidence="2" id="KW-1185">Reference proteome</keyword>
<evidence type="ECO:0000313" key="2">
    <source>
        <dbReference type="Proteomes" id="UP000504610"/>
    </source>
</evidence>
<dbReference type="PANTHER" id="PTHR47074">
    <property type="entry name" value="BNAC02G40300D PROTEIN"/>
    <property type="match status" value="1"/>
</dbReference>
<dbReference type="Proteomes" id="UP000504610">
    <property type="component" value="Chromosome 7"/>
</dbReference>
<accession>A0A9W3C6T9</accession>
<feature type="domain" description="RNase H type-1" evidence="1">
    <location>
        <begin position="63"/>
        <end position="125"/>
    </location>
</feature>
<dbReference type="Pfam" id="PF13456">
    <property type="entry name" value="RVT_3"/>
    <property type="match status" value="1"/>
</dbReference>
<dbReference type="PANTHER" id="PTHR47074:SF49">
    <property type="entry name" value="POLYNUCLEOTIDYL TRANSFERASE, RIBONUCLEASE H-LIKE SUPERFAMILY PROTEIN"/>
    <property type="match status" value="1"/>
</dbReference>
<evidence type="ECO:0000259" key="1">
    <source>
        <dbReference type="Pfam" id="PF13456"/>
    </source>
</evidence>
<dbReference type="InterPro" id="IPR002156">
    <property type="entry name" value="RNaseH_domain"/>
</dbReference>
<dbReference type="RefSeq" id="XP_056847305.1">
    <property type="nucleotide sequence ID" value="XM_056991325.1"/>
</dbReference>
<sequence>MWGRDIVPAEIVIRAYREAEEWVEAQVIENEMINAESANLKPEKAKWKPPEKGWKMCNVGFDWNKEKSLAGGGWVVRNERGVVQCHSRRAFSNIRSVDEAKFAVILWTLESMKSHRMTKIIVAGEFGDFFGAVERPQAWPSFCFQAGEIEMGRSLIVDCRFLVVRKEANRGAIFIAQSVTKQRLVRSYVQCGHPSWLFEFFVNESRGL</sequence>
<dbReference type="OrthoDB" id="1113045at2759"/>
<dbReference type="KEGG" id="rsz:108815274"/>
<dbReference type="GO" id="GO:0004523">
    <property type="term" value="F:RNA-DNA hybrid ribonuclease activity"/>
    <property type="evidence" value="ECO:0007669"/>
    <property type="project" value="InterPro"/>
</dbReference>
<dbReference type="InterPro" id="IPR052929">
    <property type="entry name" value="RNase_H-like_EbsB-rel"/>
</dbReference>
<reference evidence="2" key="1">
    <citation type="journal article" date="2019" name="Database">
        <title>The radish genome database (RadishGD): an integrated information resource for radish genomics.</title>
        <authorList>
            <person name="Yu H.J."/>
            <person name="Baek S."/>
            <person name="Lee Y.J."/>
            <person name="Cho A."/>
            <person name="Mun J.H."/>
        </authorList>
    </citation>
    <scope>NUCLEOTIDE SEQUENCE [LARGE SCALE GENOMIC DNA]</scope>
    <source>
        <strain evidence="2">cv. WK10039</strain>
    </source>
</reference>
<dbReference type="GO" id="GO:0003676">
    <property type="term" value="F:nucleic acid binding"/>
    <property type="evidence" value="ECO:0007669"/>
    <property type="project" value="InterPro"/>
</dbReference>
<organism evidence="2 3">
    <name type="scientific">Raphanus sativus</name>
    <name type="common">Radish</name>
    <name type="synonym">Raphanus raphanistrum var. sativus</name>
    <dbReference type="NCBI Taxonomy" id="3726"/>
    <lineage>
        <taxon>Eukaryota</taxon>
        <taxon>Viridiplantae</taxon>
        <taxon>Streptophyta</taxon>
        <taxon>Embryophyta</taxon>
        <taxon>Tracheophyta</taxon>
        <taxon>Spermatophyta</taxon>
        <taxon>Magnoliopsida</taxon>
        <taxon>eudicotyledons</taxon>
        <taxon>Gunneridae</taxon>
        <taxon>Pentapetalae</taxon>
        <taxon>rosids</taxon>
        <taxon>malvids</taxon>
        <taxon>Brassicales</taxon>
        <taxon>Brassicaceae</taxon>
        <taxon>Brassiceae</taxon>
        <taxon>Raphanus</taxon>
    </lineage>
</organism>
<reference evidence="3" key="2">
    <citation type="submission" date="2025-08" db="UniProtKB">
        <authorList>
            <consortium name="RefSeq"/>
        </authorList>
    </citation>
    <scope>IDENTIFICATION</scope>
    <source>
        <tissue evidence="3">Leaf</tissue>
    </source>
</reference>
<gene>
    <name evidence="3" type="primary">LOC108815274</name>
</gene>
<protein>
    <submittedName>
        <fullName evidence="3">Uncharacterized protein LOC108815274</fullName>
    </submittedName>
</protein>
<dbReference type="GeneID" id="108815274"/>
<dbReference type="AlphaFoldDB" id="A0A9W3C6T9"/>